<evidence type="ECO:0000256" key="4">
    <source>
        <dbReference type="SAM" id="MobiDB-lite"/>
    </source>
</evidence>
<evidence type="ECO:0000256" key="3">
    <source>
        <dbReference type="ARBA" id="ARBA00023242"/>
    </source>
</evidence>
<sequence>MDSPSPRRCCRHHHHHNNHGSPRSSASSTNSNGLLNQRTRSEAGSPTPTTFVQADRNNFKHVVQMLTGCNDTIAAAKQHHIPPMKTIPNKKQQHQSGFKLYERRNHILNLNPLLPTPPSPTPNHHFHRHQELLSPSILDFPSLVLSPVTPLIPDPFARSSTPIKDKPFFLHPSPATTPREAPPQPQPQPRLLPLFPTSASPSSP</sequence>
<dbReference type="InterPro" id="IPR039611">
    <property type="entry name" value="VQ_4/11/13/19/31/33"/>
</dbReference>
<dbReference type="PANTHER" id="PTHR33402">
    <property type="entry name" value="VQ MOTIF-CONTAINING PROTEIN 11-LIKE"/>
    <property type="match status" value="1"/>
</dbReference>
<keyword evidence="7" id="KW-1185">Reference proteome</keyword>
<evidence type="ECO:0000313" key="6">
    <source>
        <dbReference type="EMBL" id="MED6206657.1"/>
    </source>
</evidence>
<reference evidence="6 7" key="1">
    <citation type="journal article" date="2023" name="Plants (Basel)">
        <title>Bridging the Gap: Combining Genomics and Transcriptomics Approaches to Understand Stylosanthes scabra, an Orphan Legume from the Brazilian Caatinga.</title>
        <authorList>
            <person name="Ferreira-Neto J.R.C."/>
            <person name="da Silva M.D."/>
            <person name="Binneck E."/>
            <person name="de Melo N.F."/>
            <person name="da Silva R.H."/>
            <person name="de Melo A.L.T.M."/>
            <person name="Pandolfi V."/>
            <person name="Bustamante F.O."/>
            <person name="Brasileiro-Vidal A.C."/>
            <person name="Benko-Iseppon A.M."/>
        </authorList>
    </citation>
    <scope>NUCLEOTIDE SEQUENCE [LARGE SCALE GENOMIC DNA]</scope>
    <source>
        <tissue evidence="6">Leaves</tissue>
    </source>
</reference>
<protein>
    <recommendedName>
        <fullName evidence="5">VQ domain-containing protein</fullName>
    </recommendedName>
</protein>
<feature type="region of interest" description="Disordered" evidence="4">
    <location>
        <begin position="1"/>
        <end position="55"/>
    </location>
</feature>
<feature type="compositionally biased region" description="Basic residues" evidence="4">
    <location>
        <begin position="8"/>
        <end position="18"/>
    </location>
</feature>
<evidence type="ECO:0000256" key="2">
    <source>
        <dbReference type="ARBA" id="ARBA00022553"/>
    </source>
</evidence>
<evidence type="ECO:0000313" key="7">
    <source>
        <dbReference type="Proteomes" id="UP001341840"/>
    </source>
</evidence>
<dbReference type="InterPro" id="IPR008889">
    <property type="entry name" value="VQ"/>
</dbReference>
<organism evidence="6 7">
    <name type="scientific">Stylosanthes scabra</name>
    <dbReference type="NCBI Taxonomy" id="79078"/>
    <lineage>
        <taxon>Eukaryota</taxon>
        <taxon>Viridiplantae</taxon>
        <taxon>Streptophyta</taxon>
        <taxon>Embryophyta</taxon>
        <taxon>Tracheophyta</taxon>
        <taxon>Spermatophyta</taxon>
        <taxon>Magnoliopsida</taxon>
        <taxon>eudicotyledons</taxon>
        <taxon>Gunneridae</taxon>
        <taxon>Pentapetalae</taxon>
        <taxon>rosids</taxon>
        <taxon>fabids</taxon>
        <taxon>Fabales</taxon>
        <taxon>Fabaceae</taxon>
        <taxon>Papilionoideae</taxon>
        <taxon>50 kb inversion clade</taxon>
        <taxon>dalbergioids sensu lato</taxon>
        <taxon>Dalbergieae</taxon>
        <taxon>Pterocarpus clade</taxon>
        <taxon>Stylosanthes</taxon>
    </lineage>
</organism>
<dbReference type="Pfam" id="PF05678">
    <property type="entry name" value="VQ"/>
    <property type="match status" value="1"/>
</dbReference>
<dbReference type="PANTHER" id="PTHR33402:SF16">
    <property type="entry name" value="VQ MOTIF-CONTAINING PROTEIN 13-RELATED"/>
    <property type="match status" value="1"/>
</dbReference>
<proteinExistence type="predicted"/>
<feature type="compositionally biased region" description="Low complexity" evidence="4">
    <location>
        <begin position="19"/>
        <end position="31"/>
    </location>
</feature>
<feature type="compositionally biased region" description="Polar residues" evidence="4">
    <location>
        <begin position="32"/>
        <end position="55"/>
    </location>
</feature>
<dbReference type="Proteomes" id="UP001341840">
    <property type="component" value="Unassembled WGS sequence"/>
</dbReference>
<feature type="compositionally biased region" description="Pro residues" evidence="4">
    <location>
        <begin position="180"/>
        <end position="190"/>
    </location>
</feature>
<comment type="subcellular location">
    <subcellularLocation>
        <location evidence="1">Nucleus</location>
    </subcellularLocation>
</comment>
<dbReference type="EMBL" id="JASCZI010241771">
    <property type="protein sequence ID" value="MED6206657.1"/>
    <property type="molecule type" value="Genomic_DNA"/>
</dbReference>
<keyword evidence="2" id="KW-0597">Phosphoprotein</keyword>
<keyword evidence="3" id="KW-0539">Nucleus</keyword>
<name>A0ABU6Y898_9FABA</name>
<evidence type="ECO:0000256" key="1">
    <source>
        <dbReference type="ARBA" id="ARBA00004123"/>
    </source>
</evidence>
<accession>A0ABU6Y898</accession>
<feature type="domain" description="VQ" evidence="5">
    <location>
        <begin position="47"/>
        <end position="72"/>
    </location>
</feature>
<gene>
    <name evidence="6" type="ORF">PIB30_028900</name>
</gene>
<feature type="region of interest" description="Disordered" evidence="4">
    <location>
        <begin position="156"/>
        <end position="204"/>
    </location>
</feature>
<evidence type="ECO:0000259" key="5">
    <source>
        <dbReference type="Pfam" id="PF05678"/>
    </source>
</evidence>
<comment type="caution">
    <text evidence="6">The sequence shown here is derived from an EMBL/GenBank/DDBJ whole genome shotgun (WGS) entry which is preliminary data.</text>
</comment>